<name>A0A183MJU6_9TREM</name>
<accession>A0A183MJU6</accession>
<protein>
    <submittedName>
        <fullName evidence="2">Uncharacterized protein</fullName>
    </submittedName>
</protein>
<dbReference type="AlphaFoldDB" id="A0A183MJU6"/>
<feature type="compositionally biased region" description="Basic and acidic residues" evidence="1">
    <location>
        <begin position="77"/>
        <end position="94"/>
    </location>
</feature>
<evidence type="ECO:0000313" key="3">
    <source>
        <dbReference type="Proteomes" id="UP000277204"/>
    </source>
</evidence>
<gene>
    <name evidence="2" type="ORF">SMRZ_LOCUS16321</name>
</gene>
<evidence type="ECO:0000313" key="2">
    <source>
        <dbReference type="EMBL" id="VDP20637.1"/>
    </source>
</evidence>
<evidence type="ECO:0000256" key="1">
    <source>
        <dbReference type="SAM" id="MobiDB-lite"/>
    </source>
</evidence>
<sequence>MQCDNFKGLFYEACTDLTATAYSRPSKSDHNLECVTCSLDAAVLLSNIIFLLTGLQRKLSANLRKDSQKMGRKTRERIKNENRDVDRSTNDEHATTLMMTR</sequence>
<proteinExistence type="predicted"/>
<keyword evidence="3" id="KW-1185">Reference proteome</keyword>
<organism evidence="2 3">
    <name type="scientific">Schistosoma margrebowiei</name>
    <dbReference type="NCBI Taxonomy" id="48269"/>
    <lineage>
        <taxon>Eukaryota</taxon>
        <taxon>Metazoa</taxon>
        <taxon>Spiralia</taxon>
        <taxon>Lophotrochozoa</taxon>
        <taxon>Platyhelminthes</taxon>
        <taxon>Trematoda</taxon>
        <taxon>Digenea</taxon>
        <taxon>Strigeidida</taxon>
        <taxon>Schistosomatoidea</taxon>
        <taxon>Schistosomatidae</taxon>
        <taxon>Schistosoma</taxon>
    </lineage>
</organism>
<feature type="region of interest" description="Disordered" evidence="1">
    <location>
        <begin position="64"/>
        <end position="101"/>
    </location>
</feature>
<dbReference type="Proteomes" id="UP000277204">
    <property type="component" value="Unassembled WGS sequence"/>
</dbReference>
<reference evidence="2 3" key="1">
    <citation type="submission" date="2018-11" db="EMBL/GenBank/DDBJ databases">
        <authorList>
            <consortium name="Pathogen Informatics"/>
        </authorList>
    </citation>
    <scope>NUCLEOTIDE SEQUENCE [LARGE SCALE GENOMIC DNA]</scope>
    <source>
        <strain evidence="2 3">Zambia</strain>
    </source>
</reference>
<dbReference type="EMBL" id="UZAI01017114">
    <property type="protein sequence ID" value="VDP20637.1"/>
    <property type="molecule type" value="Genomic_DNA"/>
</dbReference>